<accession>A0A4P9VLV1</accession>
<sequence>MFANNNLSVMNFAFPDVCYEPAPGPVPFPLLNIAFSSTHVPSQYQLFFGTGLAENLLTTGTVSTGDEAGVELGMVSGMIIGPDQYLMGSTKTYVGVVPATRLTSLTGQNGYISNAIGLSLTPGQVKVLLLS</sequence>
<dbReference type="AlphaFoldDB" id="A0A4P9VLV1"/>
<organism evidence="1 2">
    <name type="scientific">Zooshikella ganghwensis</name>
    <dbReference type="NCBI Taxonomy" id="202772"/>
    <lineage>
        <taxon>Bacteria</taxon>
        <taxon>Pseudomonadati</taxon>
        <taxon>Pseudomonadota</taxon>
        <taxon>Gammaproteobacteria</taxon>
        <taxon>Oceanospirillales</taxon>
        <taxon>Zooshikellaceae</taxon>
        <taxon>Zooshikella</taxon>
    </lineage>
</organism>
<protein>
    <submittedName>
        <fullName evidence="1">DUF4150 domain-containing protein</fullName>
    </submittedName>
</protein>
<dbReference type="Pfam" id="PF13665">
    <property type="entry name" value="Tox-PAAR-like"/>
    <property type="match status" value="1"/>
</dbReference>
<evidence type="ECO:0000313" key="2">
    <source>
        <dbReference type="Proteomes" id="UP000257039"/>
    </source>
</evidence>
<gene>
    <name evidence="1" type="ORF">B9G39_10430</name>
</gene>
<name>A0A4P9VLV1_9GAMM</name>
<dbReference type="Proteomes" id="UP000257039">
    <property type="component" value="Unassembled WGS sequence"/>
</dbReference>
<dbReference type="EMBL" id="NDXW01000001">
    <property type="protein sequence ID" value="RDH43826.1"/>
    <property type="molecule type" value="Genomic_DNA"/>
</dbReference>
<keyword evidence="2" id="KW-1185">Reference proteome</keyword>
<dbReference type="RefSeq" id="WP_094787070.1">
    <property type="nucleotide sequence ID" value="NZ_JAEVHG010000005.1"/>
</dbReference>
<evidence type="ECO:0000313" key="1">
    <source>
        <dbReference type="EMBL" id="RDH43826.1"/>
    </source>
</evidence>
<comment type="caution">
    <text evidence="1">The sequence shown here is derived from an EMBL/GenBank/DDBJ whole genome shotgun (WGS) entry which is preliminary data.</text>
</comment>
<reference evidence="1 2" key="1">
    <citation type="submission" date="2017-04" db="EMBL/GenBank/DDBJ databases">
        <title>Draft genome sequence of Zooshikella ganghwensis VG4 isolated from Red Sea sediments.</title>
        <authorList>
            <person name="Rehman Z."/>
            <person name="Alam I."/>
            <person name="Kamau A."/>
            <person name="Bajic V."/>
            <person name="Leiknes T."/>
        </authorList>
    </citation>
    <scope>NUCLEOTIDE SEQUENCE [LARGE SCALE GENOMIC DNA]</scope>
    <source>
        <strain evidence="1 2">VG4</strain>
    </source>
</reference>
<proteinExistence type="predicted"/>